<evidence type="ECO:0000256" key="4">
    <source>
        <dbReference type="ARBA" id="ARBA00023242"/>
    </source>
</evidence>
<name>A0A835UGL3_VANPL</name>
<evidence type="ECO:0000259" key="6">
    <source>
        <dbReference type="Pfam" id="PF13943"/>
    </source>
</evidence>
<dbReference type="PANTHER" id="PTHR34362:SF1">
    <property type="entry name" value="WPP DOMAIN-CONTAINING PROTEIN 1-RELATED"/>
    <property type="match status" value="1"/>
</dbReference>
<proteinExistence type="predicted"/>
<evidence type="ECO:0000256" key="5">
    <source>
        <dbReference type="SAM" id="MobiDB-lite"/>
    </source>
</evidence>
<evidence type="ECO:0000313" key="7">
    <source>
        <dbReference type="EMBL" id="KAG0460165.1"/>
    </source>
</evidence>
<dbReference type="OrthoDB" id="1927559at2759"/>
<reference evidence="7 8" key="1">
    <citation type="journal article" date="2020" name="Nat. Food">
        <title>A phased Vanilla planifolia genome enables genetic improvement of flavour and production.</title>
        <authorList>
            <person name="Hasing T."/>
            <person name="Tang H."/>
            <person name="Brym M."/>
            <person name="Khazi F."/>
            <person name="Huang T."/>
            <person name="Chambers A.H."/>
        </authorList>
    </citation>
    <scope>NUCLEOTIDE SEQUENCE [LARGE SCALE GENOMIC DNA]</scope>
    <source>
        <tissue evidence="7">Leaf</tissue>
    </source>
</reference>
<accession>A0A835UGL3</accession>
<dbReference type="Pfam" id="PF13943">
    <property type="entry name" value="WPP"/>
    <property type="match status" value="1"/>
</dbReference>
<evidence type="ECO:0000256" key="3">
    <source>
        <dbReference type="ARBA" id="ARBA00022490"/>
    </source>
</evidence>
<dbReference type="GO" id="GO:0005737">
    <property type="term" value="C:cytoplasm"/>
    <property type="evidence" value="ECO:0007669"/>
    <property type="project" value="UniProtKB-SubCell"/>
</dbReference>
<gene>
    <name evidence="7" type="ORF">HPP92_023293</name>
</gene>
<organism evidence="7 8">
    <name type="scientific">Vanilla planifolia</name>
    <name type="common">Vanilla</name>
    <dbReference type="NCBI Taxonomy" id="51239"/>
    <lineage>
        <taxon>Eukaryota</taxon>
        <taxon>Viridiplantae</taxon>
        <taxon>Streptophyta</taxon>
        <taxon>Embryophyta</taxon>
        <taxon>Tracheophyta</taxon>
        <taxon>Spermatophyta</taxon>
        <taxon>Magnoliopsida</taxon>
        <taxon>Liliopsida</taxon>
        <taxon>Asparagales</taxon>
        <taxon>Orchidaceae</taxon>
        <taxon>Vanilloideae</taxon>
        <taxon>Vanilleae</taxon>
        <taxon>Vanilla</taxon>
    </lineage>
</organism>
<feature type="domain" description="WPP" evidence="6">
    <location>
        <begin position="39"/>
        <end position="145"/>
    </location>
</feature>
<sequence length="176" mass="18564">MAEEGGGNNHDGVIEDPKISNSADYPPASSAVGSIPCFSISIWPPTQRTRDAVVKRLIDNLSTSSILSKRYGNLTHEQSSIVARLVEQEAFDVASASSSTAASAEMRETNKESIEEGIEILQIYSKEIGRRMLESVKATASSASAAVTAKSFTAGPIDSGDSTPSNPNFASPAEKI</sequence>
<keyword evidence="4" id="KW-0539">Nucleus</keyword>
<dbReference type="GO" id="GO:0005634">
    <property type="term" value="C:nucleus"/>
    <property type="evidence" value="ECO:0007669"/>
    <property type="project" value="UniProtKB-SubCell"/>
</dbReference>
<dbReference type="PANTHER" id="PTHR34362">
    <property type="entry name" value="WPP DOMAIN-CONTAINING PROTEIN 1-RELATED"/>
    <property type="match status" value="1"/>
</dbReference>
<evidence type="ECO:0000256" key="1">
    <source>
        <dbReference type="ARBA" id="ARBA00004123"/>
    </source>
</evidence>
<comment type="subcellular location">
    <subcellularLocation>
        <location evidence="2">Cytoplasm</location>
    </subcellularLocation>
    <subcellularLocation>
        <location evidence="1">Nucleus</location>
    </subcellularLocation>
</comment>
<dbReference type="InterPro" id="IPR025265">
    <property type="entry name" value="WPP_dom"/>
</dbReference>
<dbReference type="InterPro" id="IPR044692">
    <property type="entry name" value="WPP1/2/3"/>
</dbReference>
<dbReference type="Gene3D" id="1.10.246.200">
    <property type="entry name" value="WPP domain"/>
    <property type="match status" value="1"/>
</dbReference>
<comment type="caution">
    <text evidence="7">The sequence shown here is derived from an EMBL/GenBank/DDBJ whole genome shotgun (WGS) entry which is preliminary data.</text>
</comment>
<keyword evidence="3" id="KW-0963">Cytoplasm</keyword>
<feature type="region of interest" description="Disordered" evidence="5">
    <location>
        <begin position="153"/>
        <end position="176"/>
    </location>
</feature>
<evidence type="ECO:0000313" key="8">
    <source>
        <dbReference type="Proteomes" id="UP000639772"/>
    </source>
</evidence>
<dbReference type="GO" id="GO:0000278">
    <property type="term" value="P:mitotic cell cycle"/>
    <property type="evidence" value="ECO:0007669"/>
    <property type="project" value="InterPro"/>
</dbReference>
<dbReference type="EMBL" id="JADCNM010000012">
    <property type="protein sequence ID" value="KAG0460165.1"/>
    <property type="molecule type" value="Genomic_DNA"/>
</dbReference>
<dbReference type="AlphaFoldDB" id="A0A835UGL3"/>
<dbReference type="InterPro" id="IPR038214">
    <property type="entry name" value="WPP_sf"/>
</dbReference>
<feature type="compositionally biased region" description="Polar residues" evidence="5">
    <location>
        <begin position="160"/>
        <end position="169"/>
    </location>
</feature>
<dbReference type="Proteomes" id="UP000639772">
    <property type="component" value="Chromosome 12"/>
</dbReference>
<feature type="region of interest" description="Disordered" evidence="5">
    <location>
        <begin position="1"/>
        <end position="26"/>
    </location>
</feature>
<protein>
    <recommendedName>
        <fullName evidence="6">WPP domain-containing protein</fullName>
    </recommendedName>
</protein>
<evidence type="ECO:0000256" key="2">
    <source>
        <dbReference type="ARBA" id="ARBA00004496"/>
    </source>
</evidence>
<dbReference type="GO" id="GO:0048527">
    <property type="term" value="P:lateral root development"/>
    <property type="evidence" value="ECO:0007669"/>
    <property type="project" value="InterPro"/>
</dbReference>